<dbReference type="EMBL" id="REGN01010472">
    <property type="protein sequence ID" value="RMZ98972.1"/>
    <property type="molecule type" value="Genomic_DNA"/>
</dbReference>
<name>A0A3M7PIT1_BRAPC</name>
<gene>
    <name evidence="1" type="ORF">BpHYR1_045659</name>
</gene>
<accession>A0A3M7PIT1</accession>
<dbReference type="AlphaFoldDB" id="A0A3M7PIT1"/>
<organism evidence="1 2">
    <name type="scientific">Brachionus plicatilis</name>
    <name type="common">Marine rotifer</name>
    <name type="synonym">Brachionus muelleri</name>
    <dbReference type="NCBI Taxonomy" id="10195"/>
    <lineage>
        <taxon>Eukaryota</taxon>
        <taxon>Metazoa</taxon>
        <taxon>Spiralia</taxon>
        <taxon>Gnathifera</taxon>
        <taxon>Rotifera</taxon>
        <taxon>Eurotatoria</taxon>
        <taxon>Monogononta</taxon>
        <taxon>Pseudotrocha</taxon>
        <taxon>Ploima</taxon>
        <taxon>Brachionidae</taxon>
        <taxon>Brachionus</taxon>
    </lineage>
</organism>
<comment type="caution">
    <text evidence="1">The sequence shown here is derived from an EMBL/GenBank/DDBJ whole genome shotgun (WGS) entry which is preliminary data.</text>
</comment>
<evidence type="ECO:0000313" key="2">
    <source>
        <dbReference type="Proteomes" id="UP000276133"/>
    </source>
</evidence>
<dbReference type="Proteomes" id="UP000276133">
    <property type="component" value="Unassembled WGS sequence"/>
</dbReference>
<reference evidence="1 2" key="1">
    <citation type="journal article" date="2018" name="Sci. Rep.">
        <title>Genomic signatures of local adaptation to the degree of environmental predictability in rotifers.</title>
        <authorList>
            <person name="Franch-Gras L."/>
            <person name="Hahn C."/>
            <person name="Garcia-Roger E.M."/>
            <person name="Carmona M.J."/>
            <person name="Serra M."/>
            <person name="Gomez A."/>
        </authorList>
    </citation>
    <scope>NUCLEOTIDE SEQUENCE [LARGE SCALE GENOMIC DNA]</scope>
    <source>
        <strain evidence="1">HYR1</strain>
    </source>
</reference>
<proteinExistence type="predicted"/>
<sequence length="99" mass="11868">MSLINSPFYLFYFTIASEYRYLNVFELITFLITKSSSKYNILAKKGGNMIYDSLGVSKIMFLYMYLKAVWKNYHCRFYRDFYGIISKPYSITRKLIPMI</sequence>
<evidence type="ECO:0000313" key="1">
    <source>
        <dbReference type="EMBL" id="RMZ98972.1"/>
    </source>
</evidence>
<keyword evidence="2" id="KW-1185">Reference proteome</keyword>
<protein>
    <submittedName>
        <fullName evidence="1">Uncharacterized protein</fullName>
    </submittedName>
</protein>